<feature type="region of interest" description="Disordered" evidence="1">
    <location>
        <begin position="96"/>
        <end position="122"/>
    </location>
</feature>
<evidence type="ECO:0000256" key="2">
    <source>
        <dbReference type="SAM" id="SignalP"/>
    </source>
</evidence>
<protein>
    <submittedName>
        <fullName evidence="3">Uncharacterized protein</fullName>
    </submittedName>
</protein>
<keyword evidence="4" id="KW-1185">Reference proteome</keyword>
<gene>
    <name evidence="3" type="ORF">PISMIDRAFT_677426</name>
</gene>
<evidence type="ECO:0000256" key="1">
    <source>
        <dbReference type="SAM" id="MobiDB-lite"/>
    </source>
</evidence>
<reference evidence="3 4" key="1">
    <citation type="submission" date="2014-04" db="EMBL/GenBank/DDBJ databases">
        <authorList>
            <consortium name="DOE Joint Genome Institute"/>
            <person name="Kuo A."/>
            <person name="Kohler A."/>
            <person name="Costa M.D."/>
            <person name="Nagy L.G."/>
            <person name="Floudas D."/>
            <person name="Copeland A."/>
            <person name="Barry K.W."/>
            <person name="Cichocki N."/>
            <person name="Veneault-Fourrey C."/>
            <person name="LaButti K."/>
            <person name="Lindquist E.A."/>
            <person name="Lipzen A."/>
            <person name="Lundell T."/>
            <person name="Morin E."/>
            <person name="Murat C."/>
            <person name="Sun H."/>
            <person name="Tunlid A."/>
            <person name="Henrissat B."/>
            <person name="Grigoriev I.V."/>
            <person name="Hibbett D.S."/>
            <person name="Martin F."/>
            <person name="Nordberg H.P."/>
            <person name="Cantor M.N."/>
            <person name="Hua S.X."/>
        </authorList>
    </citation>
    <scope>NUCLEOTIDE SEQUENCE [LARGE SCALE GENOMIC DNA]</scope>
    <source>
        <strain evidence="3 4">441</strain>
    </source>
</reference>
<feature type="signal peptide" evidence="2">
    <location>
        <begin position="1"/>
        <end position="20"/>
    </location>
</feature>
<evidence type="ECO:0000313" key="3">
    <source>
        <dbReference type="EMBL" id="KIK25180.1"/>
    </source>
</evidence>
<dbReference type="AlphaFoldDB" id="A0A0C9YJP8"/>
<proteinExistence type="predicted"/>
<feature type="chain" id="PRO_5002206253" evidence="2">
    <location>
        <begin position="21"/>
        <end position="147"/>
    </location>
</feature>
<dbReference type="Proteomes" id="UP000054018">
    <property type="component" value="Unassembled WGS sequence"/>
</dbReference>
<keyword evidence="2" id="KW-0732">Signal</keyword>
<accession>A0A0C9YJP8</accession>
<dbReference type="HOGENOM" id="CLU_1769213_0_0_1"/>
<dbReference type="EMBL" id="KN833710">
    <property type="protein sequence ID" value="KIK25180.1"/>
    <property type="molecule type" value="Genomic_DNA"/>
</dbReference>
<reference evidence="4" key="2">
    <citation type="submission" date="2015-01" db="EMBL/GenBank/DDBJ databases">
        <title>Evolutionary Origins and Diversification of the Mycorrhizal Mutualists.</title>
        <authorList>
            <consortium name="DOE Joint Genome Institute"/>
            <consortium name="Mycorrhizal Genomics Consortium"/>
            <person name="Kohler A."/>
            <person name="Kuo A."/>
            <person name="Nagy L.G."/>
            <person name="Floudas D."/>
            <person name="Copeland A."/>
            <person name="Barry K.W."/>
            <person name="Cichocki N."/>
            <person name="Veneault-Fourrey C."/>
            <person name="LaButti K."/>
            <person name="Lindquist E.A."/>
            <person name="Lipzen A."/>
            <person name="Lundell T."/>
            <person name="Morin E."/>
            <person name="Murat C."/>
            <person name="Riley R."/>
            <person name="Ohm R."/>
            <person name="Sun H."/>
            <person name="Tunlid A."/>
            <person name="Henrissat B."/>
            <person name="Grigoriev I.V."/>
            <person name="Hibbett D.S."/>
            <person name="Martin F."/>
        </authorList>
    </citation>
    <scope>NUCLEOTIDE SEQUENCE [LARGE SCALE GENOMIC DNA]</scope>
    <source>
        <strain evidence="4">441</strain>
    </source>
</reference>
<organism evidence="3 4">
    <name type="scientific">Pisolithus microcarpus 441</name>
    <dbReference type="NCBI Taxonomy" id="765257"/>
    <lineage>
        <taxon>Eukaryota</taxon>
        <taxon>Fungi</taxon>
        <taxon>Dikarya</taxon>
        <taxon>Basidiomycota</taxon>
        <taxon>Agaricomycotina</taxon>
        <taxon>Agaricomycetes</taxon>
        <taxon>Agaricomycetidae</taxon>
        <taxon>Boletales</taxon>
        <taxon>Sclerodermatineae</taxon>
        <taxon>Pisolithaceae</taxon>
        <taxon>Pisolithus</taxon>
    </lineage>
</organism>
<name>A0A0C9YJP8_9AGAM</name>
<evidence type="ECO:0000313" key="4">
    <source>
        <dbReference type="Proteomes" id="UP000054018"/>
    </source>
</evidence>
<dbReference type="OrthoDB" id="2693145at2759"/>
<sequence>MNVMAALAVGTLIFSGQAFGSPLDEIISSPSLLVPTAIPGTTAFPSSLPFDTTASSSFLSALSSYISSESAAATSPLSPPPTPALNSTMAMAPSVSVAAPTTPTSVPTSTSTSGIPSSGTAGVAAGRNLDDMSLITSVVLGMVVVLL</sequence>